<dbReference type="InterPro" id="IPR015659">
    <property type="entry name" value="Proline_oxidase"/>
</dbReference>
<evidence type="ECO:0000256" key="2">
    <source>
        <dbReference type="ARBA" id="ARBA00012695"/>
    </source>
</evidence>
<evidence type="ECO:0000256" key="5">
    <source>
        <dbReference type="RuleBase" id="RU364054"/>
    </source>
</evidence>
<evidence type="ECO:0000256" key="1">
    <source>
        <dbReference type="ARBA" id="ARBA00005869"/>
    </source>
</evidence>
<keyword evidence="8" id="KW-1185">Reference proteome</keyword>
<dbReference type="PANTHER" id="PTHR13914">
    <property type="entry name" value="PROLINE OXIDASE"/>
    <property type="match status" value="1"/>
</dbReference>
<evidence type="ECO:0000256" key="3">
    <source>
        <dbReference type="ARBA" id="ARBA00023002"/>
    </source>
</evidence>
<evidence type="ECO:0000313" key="7">
    <source>
        <dbReference type="EMBL" id="KAF7676174.1"/>
    </source>
</evidence>
<reference evidence="7" key="2">
    <citation type="submission" date="2020-08" db="EMBL/GenBank/DDBJ databases">
        <title>Draft Genome Sequence of Cumin Blight Pathogen Alternaria burnsii.</title>
        <authorList>
            <person name="Feng Z."/>
        </authorList>
    </citation>
    <scope>NUCLEOTIDE SEQUENCE</scope>
    <source>
        <strain evidence="7">CBS107.38</strain>
    </source>
</reference>
<gene>
    <name evidence="7" type="ORF">GT037_005679</name>
</gene>
<dbReference type="InterPro" id="IPR029041">
    <property type="entry name" value="FAD-linked_oxidoreductase-like"/>
</dbReference>
<feature type="domain" description="Proline dehydrogenase" evidence="6">
    <location>
        <begin position="341"/>
        <end position="613"/>
    </location>
</feature>
<reference evidence="7" key="1">
    <citation type="submission" date="2020-01" db="EMBL/GenBank/DDBJ databases">
        <authorList>
            <person name="Feng Z.H.Z."/>
        </authorList>
    </citation>
    <scope>NUCLEOTIDE SEQUENCE</scope>
    <source>
        <strain evidence="7">CBS107.38</strain>
    </source>
</reference>
<comment type="cofactor">
    <cofactor evidence="5">
        <name>FAD</name>
        <dbReference type="ChEBI" id="CHEBI:57692"/>
    </cofactor>
</comment>
<dbReference type="GO" id="GO:0005739">
    <property type="term" value="C:mitochondrion"/>
    <property type="evidence" value="ECO:0007669"/>
    <property type="project" value="TreeGrafter"/>
</dbReference>
<evidence type="ECO:0000313" key="8">
    <source>
        <dbReference type="Proteomes" id="UP000596902"/>
    </source>
</evidence>
<dbReference type="Proteomes" id="UP000596902">
    <property type="component" value="Unassembled WGS sequence"/>
</dbReference>
<evidence type="ECO:0000256" key="4">
    <source>
        <dbReference type="ARBA" id="ARBA00023062"/>
    </source>
</evidence>
<keyword evidence="5" id="KW-0285">Flavoprotein</keyword>
<dbReference type="GO" id="GO:0010133">
    <property type="term" value="P:L-proline catabolic process to L-glutamate"/>
    <property type="evidence" value="ECO:0007669"/>
    <property type="project" value="TreeGrafter"/>
</dbReference>
<comment type="catalytic activity">
    <reaction evidence="5">
        <text>L-proline + a quinone = (S)-1-pyrroline-5-carboxylate + a quinol + H(+)</text>
        <dbReference type="Rhea" id="RHEA:23784"/>
        <dbReference type="ChEBI" id="CHEBI:15378"/>
        <dbReference type="ChEBI" id="CHEBI:17388"/>
        <dbReference type="ChEBI" id="CHEBI:24646"/>
        <dbReference type="ChEBI" id="CHEBI:60039"/>
        <dbReference type="ChEBI" id="CHEBI:132124"/>
        <dbReference type="EC" id="1.5.5.2"/>
    </reaction>
</comment>
<dbReference type="GO" id="GO:0071949">
    <property type="term" value="F:FAD binding"/>
    <property type="evidence" value="ECO:0007669"/>
    <property type="project" value="TreeGrafter"/>
</dbReference>
<dbReference type="Pfam" id="PF01619">
    <property type="entry name" value="Pro_dh"/>
    <property type="match status" value="1"/>
</dbReference>
<dbReference type="PANTHER" id="PTHR13914:SF0">
    <property type="entry name" value="PROLINE DEHYDROGENASE 1, MITOCHONDRIAL"/>
    <property type="match status" value="1"/>
</dbReference>
<evidence type="ECO:0000259" key="6">
    <source>
        <dbReference type="Pfam" id="PF01619"/>
    </source>
</evidence>
<keyword evidence="5" id="KW-0274">FAD</keyword>
<organism evidence="7 8">
    <name type="scientific">Alternaria burnsii</name>
    <dbReference type="NCBI Taxonomy" id="1187904"/>
    <lineage>
        <taxon>Eukaryota</taxon>
        <taxon>Fungi</taxon>
        <taxon>Dikarya</taxon>
        <taxon>Ascomycota</taxon>
        <taxon>Pezizomycotina</taxon>
        <taxon>Dothideomycetes</taxon>
        <taxon>Pleosporomycetidae</taxon>
        <taxon>Pleosporales</taxon>
        <taxon>Pleosporineae</taxon>
        <taxon>Pleosporaceae</taxon>
        <taxon>Alternaria</taxon>
        <taxon>Alternaria sect. Alternaria</taxon>
    </lineage>
</organism>
<accession>A0A8H7EDW5</accession>
<dbReference type="EC" id="1.5.5.2" evidence="2 5"/>
<dbReference type="GeneID" id="62203904"/>
<comment type="caution">
    <text evidence="7">The sequence shown here is derived from an EMBL/GenBank/DDBJ whole genome shotgun (WGS) entry which is preliminary data.</text>
</comment>
<dbReference type="SUPFAM" id="SSF51730">
    <property type="entry name" value="FAD-linked oxidoreductase"/>
    <property type="match status" value="1"/>
</dbReference>
<comment type="function">
    <text evidence="5">Converts proline to delta-1-pyrroline-5-carboxylate.</text>
</comment>
<dbReference type="Gene3D" id="3.20.20.220">
    <property type="match status" value="1"/>
</dbReference>
<dbReference type="EMBL" id="JAAABM010000007">
    <property type="protein sequence ID" value="KAF7676174.1"/>
    <property type="molecule type" value="Genomic_DNA"/>
</dbReference>
<dbReference type="GO" id="GO:0004657">
    <property type="term" value="F:proline dehydrogenase activity"/>
    <property type="evidence" value="ECO:0007669"/>
    <property type="project" value="UniProtKB-EC"/>
</dbReference>
<comment type="similarity">
    <text evidence="1 5">Belongs to the proline oxidase family.</text>
</comment>
<dbReference type="RefSeq" id="XP_038786415.1">
    <property type="nucleotide sequence ID" value="XM_038930726.1"/>
</dbReference>
<name>A0A8H7EDW5_9PLEO</name>
<dbReference type="AlphaFoldDB" id="A0A8H7EDW5"/>
<dbReference type="InterPro" id="IPR002872">
    <property type="entry name" value="Proline_DH_dom"/>
</dbReference>
<proteinExistence type="inferred from homology"/>
<keyword evidence="3 5" id="KW-0560">Oxidoreductase</keyword>
<protein>
    <recommendedName>
        <fullName evidence="2 5">Proline dehydrogenase</fullName>
        <ecNumber evidence="2 5">1.5.5.2</ecNumber>
    </recommendedName>
</protein>
<keyword evidence="4 5" id="KW-0642">Proline metabolism</keyword>
<sequence length="634" mass="69336">MSQQLMQSEKNTWAKGQALAAVLAGDVAAATISATAISPILTVIDRSVVENAAPANQSLLSTLRTNILNSVRRPRLLFATKPFLYMWTLYAATYTTANAVESIGTALTAGADRILISSITFISTCLVNVPLGVWKDVRFVQTYGRSVEQVKFSKMVGNTTPVASPTRSNSPARATRSSRTVAATFLFRDAITIFGSISLPPMLSSAVSAPDPLVPDPSTKNAAIQIFTPVLSQVVATPLHLLGLDFYTSPEGSSAERTQRIKSALLPTTAIRCARIIPAFGVGMVMNTWLRDCFHGQLKDLGFKGVILTYAKEMVFDHKNESANHHTSDKFVDTKAVPAHNTDIEAWRAGTLRTLDLISEGDILALKTTGGGPAVSMAFSKGELPPQQMLDALNEIANKCKERNVQIIVDAESQHWQKGIARTSLELMRKFNRDGKAVIYNTYQAYLKDTSDVLAYHMAEAERDGFTLGLKLVRGAYILSDNRSLIHDTKEDTDNAYNTIAQGALRQQIGIFGASGPSARPFPSVNLFLASHNRESVLSAHRLYRQRLEAGLPTVPVAYGQLHGMSDEVSFSLLAEKSESGKAPEVLKCTTWGSMGECVGYLLRRAVENRDAVLRTKDEFTALRKEVKRRFFWA</sequence>